<gene>
    <name evidence="1" type="ORF">RCO7_06006</name>
</gene>
<dbReference type="Proteomes" id="UP000178129">
    <property type="component" value="Unassembled WGS sequence"/>
</dbReference>
<dbReference type="SUPFAM" id="SSF54909">
    <property type="entry name" value="Dimeric alpha+beta barrel"/>
    <property type="match status" value="1"/>
</dbReference>
<reference evidence="2" key="1">
    <citation type="submission" date="2016-03" db="EMBL/GenBank/DDBJ databases">
        <authorList>
            <person name="Ploux O."/>
        </authorList>
    </citation>
    <scope>NUCLEOTIDE SEQUENCE [LARGE SCALE GENOMIC DNA]</scope>
    <source>
        <strain evidence="2">UK7</strain>
    </source>
</reference>
<organism evidence="1 2">
    <name type="scientific">Rhynchosporium graminicola</name>
    <dbReference type="NCBI Taxonomy" id="2792576"/>
    <lineage>
        <taxon>Eukaryota</taxon>
        <taxon>Fungi</taxon>
        <taxon>Dikarya</taxon>
        <taxon>Ascomycota</taxon>
        <taxon>Pezizomycotina</taxon>
        <taxon>Leotiomycetes</taxon>
        <taxon>Helotiales</taxon>
        <taxon>Ploettnerulaceae</taxon>
        <taxon>Rhynchosporium</taxon>
    </lineage>
</organism>
<dbReference type="Gene3D" id="3.30.70.100">
    <property type="match status" value="2"/>
</dbReference>
<dbReference type="InParanoid" id="A0A1E1KXH5"/>
<evidence type="ECO:0008006" key="3">
    <source>
        <dbReference type="Google" id="ProtNLM"/>
    </source>
</evidence>
<evidence type="ECO:0000313" key="1">
    <source>
        <dbReference type="EMBL" id="CZT02935.1"/>
    </source>
</evidence>
<name>A0A1E1KXH5_9HELO</name>
<sequence length="222" mass="24746">MVSTLTEIVCLVLKPGINITGSSDAAKTWDECVSLIQSQPGYIGSTYGPTMEDPLMYEWFIDWTSATSREAFGRSPDFMPFKTRLESFNASICCYHVPFNLAATIFTLNFPVVQLVTFFAVSPQMLSNVREFITAIGRSDQCYGGVCGESLESNIRWSGDGRRGTVVALLIGWESKESHTAFEETDVYKESIELLEEEGVAYKGQETVHVHFKMAIDFEGLI</sequence>
<dbReference type="EMBL" id="FJUW01000026">
    <property type="protein sequence ID" value="CZT02935.1"/>
    <property type="molecule type" value="Genomic_DNA"/>
</dbReference>
<proteinExistence type="predicted"/>
<dbReference type="STRING" id="914237.A0A1E1KXH5"/>
<protein>
    <recommendedName>
        <fullName evidence="3">ABM domain-containing protein</fullName>
    </recommendedName>
</protein>
<dbReference type="InterPro" id="IPR011008">
    <property type="entry name" value="Dimeric_a/b-barrel"/>
</dbReference>
<dbReference type="AlphaFoldDB" id="A0A1E1KXH5"/>
<accession>A0A1E1KXH5</accession>
<evidence type="ECO:0000313" key="2">
    <source>
        <dbReference type="Proteomes" id="UP000178129"/>
    </source>
</evidence>
<comment type="caution">
    <text evidence="1">The sequence shown here is derived from an EMBL/GenBank/DDBJ whole genome shotgun (WGS) entry which is preliminary data.</text>
</comment>
<keyword evidence="2" id="KW-1185">Reference proteome</keyword>